<accession>A0A067Q8K1</accession>
<keyword evidence="2" id="KW-1185">Reference proteome</keyword>
<gene>
    <name evidence="1" type="ORF">JAAARDRAFT_203588</name>
</gene>
<organism evidence="1 2">
    <name type="scientific">Jaapia argillacea MUCL 33604</name>
    <dbReference type="NCBI Taxonomy" id="933084"/>
    <lineage>
        <taxon>Eukaryota</taxon>
        <taxon>Fungi</taxon>
        <taxon>Dikarya</taxon>
        <taxon>Basidiomycota</taxon>
        <taxon>Agaricomycotina</taxon>
        <taxon>Agaricomycetes</taxon>
        <taxon>Agaricomycetidae</taxon>
        <taxon>Jaapiales</taxon>
        <taxon>Jaapiaceae</taxon>
        <taxon>Jaapia</taxon>
    </lineage>
</organism>
<dbReference type="AlphaFoldDB" id="A0A067Q8K1"/>
<evidence type="ECO:0000313" key="2">
    <source>
        <dbReference type="Proteomes" id="UP000027265"/>
    </source>
</evidence>
<name>A0A067Q8K1_9AGAM</name>
<protein>
    <submittedName>
        <fullName evidence="1">Uncharacterized protein</fullName>
    </submittedName>
</protein>
<evidence type="ECO:0000313" key="1">
    <source>
        <dbReference type="EMBL" id="KDQ62460.1"/>
    </source>
</evidence>
<dbReference type="Proteomes" id="UP000027265">
    <property type="component" value="Unassembled WGS sequence"/>
</dbReference>
<proteinExistence type="predicted"/>
<dbReference type="HOGENOM" id="CLU_2015600_0_0_1"/>
<sequence>MPANFLSTLRNLFISQSTTIGSQILDLTAYPLLVSSLDPEGVFKVIDVQRKDAVTILLALFAPPSRTKSALPSHAPWHVSPSHFGSTSKVFRHPQSRVGSMLWDYESSYPILSSLLPPSSLLL</sequence>
<dbReference type="EMBL" id="KL197711">
    <property type="protein sequence ID" value="KDQ62460.1"/>
    <property type="molecule type" value="Genomic_DNA"/>
</dbReference>
<reference evidence="2" key="1">
    <citation type="journal article" date="2014" name="Proc. Natl. Acad. Sci. U.S.A.">
        <title>Extensive sampling of basidiomycete genomes demonstrates inadequacy of the white-rot/brown-rot paradigm for wood decay fungi.</title>
        <authorList>
            <person name="Riley R."/>
            <person name="Salamov A.A."/>
            <person name="Brown D.W."/>
            <person name="Nagy L.G."/>
            <person name="Floudas D."/>
            <person name="Held B.W."/>
            <person name="Levasseur A."/>
            <person name="Lombard V."/>
            <person name="Morin E."/>
            <person name="Otillar R."/>
            <person name="Lindquist E.A."/>
            <person name="Sun H."/>
            <person name="LaButti K.M."/>
            <person name="Schmutz J."/>
            <person name="Jabbour D."/>
            <person name="Luo H."/>
            <person name="Baker S.E."/>
            <person name="Pisabarro A.G."/>
            <person name="Walton J.D."/>
            <person name="Blanchette R.A."/>
            <person name="Henrissat B."/>
            <person name="Martin F."/>
            <person name="Cullen D."/>
            <person name="Hibbett D.S."/>
            <person name="Grigoriev I.V."/>
        </authorList>
    </citation>
    <scope>NUCLEOTIDE SEQUENCE [LARGE SCALE GENOMIC DNA]</scope>
    <source>
        <strain evidence="2">MUCL 33604</strain>
    </source>
</reference>
<dbReference type="InParanoid" id="A0A067Q8K1"/>